<feature type="domain" description="SLC26A/SulP transporter" evidence="6">
    <location>
        <begin position="23"/>
        <end position="416"/>
    </location>
</feature>
<evidence type="ECO:0000259" key="6">
    <source>
        <dbReference type="Pfam" id="PF00916"/>
    </source>
</evidence>
<dbReference type="InterPro" id="IPR001902">
    <property type="entry name" value="SLC26A/SulP_fam"/>
</dbReference>
<dbReference type="PANTHER" id="PTHR11814">
    <property type="entry name" value="SULFATE TRANSPORTER"/>
    <property type="match status" value="1"/>
</dbReference>
<dbReference type="eggNOG" id="COG0659">
    <property type="taxonomic scope" value="Bacteria"/>
</dbReference>
<feature type="transmembrane region" description="Helical" evidence="5">
    <location>
        <begin position="133"/>
        <end position="155"/>
    </location>
</feature>
<keyword evidence="3 5" id="KW-1133">Transmembrane helix</keyword>
<dbReference type="GO" id="GO:0055085">
    <property type="term" value="P:transmembrane transport"/>
    <property type="evidence" value="ECO:0007669"/>
    <property type="project" value="InterPro"/>
</dbReference>
<evidence type="ECO:0000256" key="3">
    <source>
        <dbReference type="ARBA" id="ARBA00022989"/>
    </source>
</evidence>
<keyword evidence="2 5" id="KW-0812">Transmembrane</keyword>
<evidence type="ECO:0000313" key="8">
    <source>
        <dbReference type="Proteomes" id="UP000004095"/>
    </source>
</evidence>
<dbReference type="InterPro" id="IPR011547">
    <property type="entry name" value="SLC26A/SulP_dom"/>
</dbReference>
<feature type="transmembrane region" description="Helical" evidence="5">
    <location>
        <begin position="357"/>
        <end position="390"/>
    </location>
</feature>
<organism evidence="7 8">
    <name type="scientific">Microscilla marina ATCC 23134</name>
    <dbReference type="NCBI Taxonomy" id="313606"/>
    <lineage>
        <taxon>Bacteria</taxon>
        <taxon>Pseudomonadati</taxon>
        <taxon>Bacteroidota</taxon>
        <taxon>Cytophagia</taxon>
        <taxon>Cytophagales</taxon>
        <taxon>Microscillaceae</taxon>
        <taxon>Microscilla</taxon>
    </lineage>
</organism>
<proteinExistence type="predicted"/>
<feature type="transmembrane region" description="Helical" evidence="5">
    <location>
        <begin position="227"/>
        <end position="247"/>
    </location>
</feature>
<dbReference type="EMBL" id="AAWS01000006">
    <property type="protein sequence ID" value="EAY30618.1"/>
    <property type="molecule type" value="Genomic_DNA"/>
</dbReference>
<feature type="transmembrane region" description="Helical" evidence="5">
    <location>
        <begin position="275"/>
        <end position="296"/>
    </location>
</feature>
<dbReference type="Pfam" id="PF00916">
    <property type="entry name" value="Sulfate_transp"/>
    <property type="match status" value="1"/>
</dbReference>
<keyword evidence="4 5" id="KW-0472">Membrane</keyword>
<name>A1ZGK1_MICM2</name>
<dbReference type="Proteomes" id="UP000004095">
    <property type="component" value="Unassembled WGS sequence"/>
</dbReference>
<comment type="caution">
    <text evidence="7">The sequence shown here is derived from an EMBL/GenBank/DDBJ whole genome shotgun (WGS) entry which is preliminary data.</text>
</comment>
<sequence>MIEQGTLELPKDGIAGLRQNWRIDLFAGLLVFMLTLPLCLSTAFASNFPVWSGIISALVAGSIVTFLSGSPLTIKGPTIGFAAVLAYGVQNLGSGYFITGYKYTLVAIIMAGSLQVLLGLLRIGNWRSIIPDSLVYGLMGGVGITILGRQLYFLLGATPDVSSESMLWMKLPNLLPTDFASPFWNFMGGWVDTYHDTAITINPNIAFIGITSLCLMFIFSSIKYPKILPSAVVVLLFGLMATFYFSLHTKDTAHLIVRTSYAQALFVFPDFSKFYILKTLEVTFIILAISTLETAVNVKTIDAVDLYRRRSKLNREVLAIGIGNMISGFLGGLPLIATMDESSKNVNNGAKTRWANFFQSLFLLVFVLLVFSVFKYIPKAALSAIVIYAVYRLNSPQLIKDLKQVGKEQLLIYIVTLIATVFLGVLWGVLIGIVITLVSYKLLGASFSSLFRIKVTTTQKKRKIRIFIENAALASNYPSLRKHLRDVPEGHYLIIDFSKSKVIDYGFMENIYFFAYSYSVQNGKIELNGLEQHKAVSAHPLATRKLIKRKAVDKSKKIHLVEKGILDERQLDVQGVAAINNARFKPNITFDGVKLQGFHFALGYEIKYSENTFAKFFGVTRIEFSDIFLSKGIRMSEQSHKMSVLLVYGVEAYIPDFTLGREHLLAKLIQSVGYGDIDFDDYPGFSEAYLLKGEKEEEIRALFSRELIDFLEKNQGFNIESRNNNILIYKEKALMNRVEMEDAVEFTENFLSIIYNANKQNSEVAI</sequence>
<dbReference type="RefSeq" id="WP_002694923.1">
    <property type="nucleotide sequence ID" value="NZ_AAWS01000006.1"/>
</dbReference>
<feature type="transmembrane region" description="Helical" evidence="5">
    <location>
        <begin position="79"/>
        <end position="97"/>
    </location>
</feature>
<dbReference type="GO" id="GO:0016020">
    <property type="term" value="C:membrane"/>
    <property type="evidence" value="ECO:0007669"/>
    <property type="project" value="UniProtKB-SubCell"/>
</dbReference>
<feature type="transmembrane region" description="Helical" evidence="5">
    <location>
        <begin position="50"/>
        <end position="67"/>
    </location>
</feature>
<protein>
    <submittedName>
        <fullName evidence="7">Sulfate transporter family protein</fullName>
    </submittedName>
</protein>
<dbReference type="AlphaFoldDB" id="A1ZGK1"/>
<comment type="subcellular location">
    <subcellularLocation>
        <location evidence="1">Membrane</location>
        <topology evidence="1">Multi-pass membrane protein</topology>
    </subcellularLocation>
</comment>
<feature type="transmembrane region" description="Helical" evidence="5">
    <location>
        <begin position="21"/>
        <end position="44"/>
    </location>
</feature>
<feature type="transmembrane region" description="Helical" evidence="5">
    <location>
        <begin position="103"/>
        <end position="121"/>
    </location>
</feature>
<evidence type="ECO:0000313" key="7">
    <source>
        <dbReference type="EMBL" id="EAY30618.1"/>
    </source>
</evidence>
<reference evidence="7 8" key="1">
    <citation type="submission" date="2007-01" db="EMBL/GenBank/DDBJ databases">
        <authorList>
            <person name="Haygood M."/>
            <person name="Podell S."/>
            <person name="Anderson C."/>
            <person name="Hopkinson B."/>
            <person name="Roe K."/>
            <person name="Barbeau K."/>
            <person name="Gaasterland T."/>
            <person name="Ferriera S."/>
            <person name="Johnson J."/>
            <person name="Kravitz S."/>
            <person name="Beeson K."/>
            <person name="Sutton G."/>
            <person name="Rogers Y.-H."/>
            <person name="Friedman R."/>
            <person name="Frazier M."/>
            <person name="Venter J.C."/>
        </authorList>
    </citation>
    <scope>NUCLEOTIDE SEQUENCE [LARGE SCALE GENOMIC DNA]</scope>
    <source>
        <strain evidence="7 8">ATCC 23134</strain>
    </source>
</reference>
<evidence type="ECO:0000256" key="4">
    <source>
        <dbReference type="ARBA" id="ARBA00023136"/>
    </source>
</evidence>
<gene>
    <name evidence="7" type="ORF">M23134_03256</name>
</gene>
<feature type="transmembrane region" description="Helical" evidence="5">
    <location>
        <begin position="410"/>
        <end position="440"/>
    </location>
</feature>
<feature type="transmembrane region" description="Helical" evidence="5">
    <location>
        <begin position="317"/>
        <end position="337"/>
    </location>
</feature>
<dbReference type="OrthoDB" id="9769739at2"/>
<evidence type="ECO:0000256" key="1">
    <source>
        <dbReference type="ARBA" id="ARBA00004141"/>
    </source>
</evidence>
<evidence type="ECO:0000256" key="5">
    <source>
        <dbReference type="SAM" id="Phobius"/>
    </source>
</evidence>
<keyword evidence="8" id="KW-1185">Reference proteome</keyword>
<feature type="transmembrane region" description="Helical" evidence="5">
    <location>
        <begin position="201"/>
        <end position="220"/>
    </location>
</feature>
<evidence type="ECO:0000256" key="2">
    <source>
        <dbReference type="ARBA" id="ARBA00022692"/>
    </source>
</evidence>
<accession>A1ZGK1</accession>